<protein>
    <submittedName>
        <fullName evidence="2">Uncharacterized protein</fullName>
    </submittedName>
</protein>
<name>A0A6J4KK15_9CYAN</name>
<feature type="region of interest" description="Disordered" evidence="1">
    <location>
        <begin position="41"/>
        <end position="61"/>
    </location>
</feature>
<accession>A0A6J4KK15</accession>
<evidence type="ECO:0000256" key="1">
    <source>
        <dbReference type="SAM" id="MobiDB-lite"/>
    </source>
</evidence>
<sequence length="61" mass="6622">MSASSTSIACVIGNPIAHPPQLRQITAPTPPRSRILPIYRSHATESLTTNKPKSLKLKKDT</sequence>
<gene>
    <name evidence="2" type="ORF">AVDCRST_MAG84-517</name>
</gene>
<dbReference type="AlphaFoldDB" id="A0A6J4KK15"/>
<evidence type="ECO:0000313" key="2">
    <source>
        <dbReference type="EMBL" id="CAA9307084.1"/>
    </source>
</evidence>
<proteinExistence type="predicted"/>
<reference evidence="2" key="1">
    <citation type="submission" date="2020-02" db="EMBL/GenBank/DDBJ databases">
        <authorList>
            <person name="Meier V. D."/>
        </authorList>
    </citation>
    <scope>NUCLEOTIDE SEQUENCE</scope>
    <source>
        <strain evidence="2">AVDCRST_MAG84</strain>
    </source>
</reference>
<organism evidence="2">
    <name type="scientific">uncultured Microcoleus sp</name>
    <dbReference type="NCBI Taxonomy" id="259945"/>
    <lineage>
        <taxon>Bacteria</taxon>
        <taxon>Bacillati</taxon>
        <taxon>Cyanobacteriota</taxon>
        <taxon>Cyanophyceae</taxon>
        <taxon>Oscillatoriophycideae</taxon>
        <taxon>Oscillatoriales</taxon>
        <taxon>Microcoleaceae</taxon>
        <taxon>Microcoleus</taxon>
        <taxon>environmental samples</taxon>
    </lineage>
</organism>
<dbReference type="EMBL" id="CADCTZ010000073">
    <property type="protein sequence ID" value="CAA9307084.1"/>
    <property type="molecule type" value="Genomic_DNA"/>
</dbReference>